<dbReference type="RefSeq" id="WP_015913905.1">
    <property type="nucleotide sequence ID" value="NC_011992.1"/>
</dbReference>
<dbReference type="KEGG" id="dia:Dtpsy_2537"/>
<evidence type="ECO:0008006" key="4">
    <source>
        <dbReference type="Google" id="ProtNLM"/>
    </source>
</evidence>
<organism evidence="2 3">
    <name type="scientific">Acidovorax ebreus (strain TPSY)</name>
    <name type="common">Diaphorobacter sp. (strain TPSY)</name>
    <dbReference type="NCBI Taxonomy" id="535289"/>
    <lineage>
        <taxon>Bacteria</taxon>
        <taxon>Pseudomonadati</taxon>
        <taxon>Pseudomonadota</taxon>
        <taxon>Betaproteobacteria</taxon>
        <taxon>Burkholderiales</taxon>
        <taxon>Comamonadaceae</taxon>
        <taxon>Diaphorobacter</taxon>
    </lineage>
</organism>
<keyword evidence="1" id="KW-0472">Membrane</keyword>
<dbReference type="Pfam" id="PF07963">
    <property type="entry name" value="N_methyl"/>
    <property type="match status" value="1"/>
</dbReference>
<dbReference type="Pfam" id="PF16074">
    <property type="entry name" value="PilW"/>
    <property type="match status" value="1"/>
</dbReference>
<dbReference type="InterPro" id="IPR012902">
    <property type="entry name" value="N_methyl_site"/>
</dbReference>
<keyword evidence="1" id="KW-0812">Transmembrane</keyword>
<dbReference type="AlphaFoldDB" id="A0A9J9UC08"/>
<protein>
    <recommendedName>
        <fullName evidence="4">Type IV pilus assembly protein PilW</fullName>
    </recommendedName>
</protein>
<dbReference type="Proteomes" id="UP000000450">
    <property type="component" value="Chromosome"/>
</dbReference>
<proteinExistence type="predicted"/>
<reference evidence="2 3" key="1">
    <citation type="journal article" date="2010" name="J. Bacteriol.">
        <title>Completed genome sequence of the anaerobic iron-oxidizing bacterium Acidovorax ebreus strain TPSY.</title>
        <authorList>
            <person name="Byrne-Bailey K.G."/>
            <person name="Weber K.A."/>
            <person name="Chair A.H."/>
            <person name="Bose S."/>
            <person name="Knox T."/>
            <person name="Spanbauer T.L."/>
            <person name="Chertkov O."/>
            <person name="Coates J.D."/>
        </authorList>
    </citation>
    <scope>NUCLEOTIDE SEQUENCE [LARGE SCALE GENOMIC DNA]</scope>
    <source>
        <strain evidence="2 3">TPSY</strain>
    </source>
</reference>
<evidence type="ECO:0000313" key="2">
    <source>
        <dbReference type="EMBL" id="ACM33972.1"/>
    </source>
</evidence>
<evidence type="ECO:0000256" key="1">
    <source>
        <dbReference type="SAM" id="Phobius"/>
    </source>
</evidence>
<dbReference type="EMBL" id="CP001392">
    <property type="protein sequence ID" value="ACM33972.1"/>
    <property type="molecule type" value="Genomic_DNA"/>
</dbReference>
<dbReference type="GO" id="GO:0043683">
    <property type="term" value="P:type IV pilus assembly"/>
    <property type="evidence" value="ECO:0007669"/>
    <property type="project" value="InterPro"/>
</dbReference>
<dbReference type="InterPro" id="IPR032092">
    <property type="entry name" value="PilW"/>
</dbReference>
<sequence>MTHLTHLAPRRPQRQRGVTLLELMVGVVIGLLTVAVAMGALMVSRGISGTVSDASEIQQQGTYAMRVIGQQMRQAGSLKLDLIPAAAQAAAASNAFDHLLPVALEARADPAAGISGDPGWAPATDTIGFLNGGPVVGFANDTTEVLTTGTGSPPTGSQTANCLGQQPSGAATRSNFFLANGELRCGSGIVNDNQPIVRNVAAFQVRYLMQDITTTPGIPQINYAASNATVEAVANGWAKVQAVEVCLELFGNEAIDLPAGSTYTGCAGPVAYDTLTGARARRMHLTFRNVFQLRGQGQTGAVL</sequence>
<feature type="transmembrane region" description="Helical" evidence="1">
    <location>
        <begin position="20"/>
        <end position="43"/>
    </location>
</feature>
<evidence type="ECO:0000313" key="3">
    <source>
        <dbReference type="Proteomes" id="UP000000450"/>
    </source>
</evidence>
<dbReference type="PROSITE" id="PS00409">
    <property type="entry name" value="PROKAR_NTER_METHYL"/>
    <property type="match status" value="1"/>
</dbReference>
<name>A0A9J9UC08_ACIET</name>
<keyword evidence="1" id="KW-1133">Transmembrane helix</keyword>
<accession>A0A9J9UC08</accession>
<keyword evidence="3" id="KW-1185">Reference proteome</keyword>
<gene>
    <name evidence="2" type="ordered locus">Dtpsy_2537</name>
</gene>